<dbReference type="PANTHER" id="PTHR30388:SF6">
    <property type="entry name" value="XANTHINE DEHYDROGENASE SUBUNIT A-RELATED"/>
    <property type="match status" value="1"/>
</dbReference>
<dbReference type="EMBL" id="OMOR01000001">
    <property type="protein sequence ID" value="SPH22319.1"/>
    <property type="molecule type" value="Genomic_DNA"/>
</dbReference>
<dbReference type="InterPro" id="IPR052698">
    <property type="entry name" value="MoCofactor_Util/Proc"/>
</dbReference>
<organism evidence="3 4">
    <name type="scientific">Ascidiaceihabitans donghaensis</name>
    <dbReference type="NCBI Taxonomy" id="1510460"/>
    <lineage>
        <taxon>Bacteria</taxon>
        <taxon>Pseudomonadati</taxon>
        <taxon>Pseudomonadota</taxon>
        <taxon>Alphaproteobacteria</taxon>
        <taxon>Rhodobacterales</taxon>
        <taxon>Paracoccaceae</taxon>
        <taxon>Ascidiaceihabitans</taxon>
    </lineage>
</organism>
<dbReference type="Pfam" id="PF13478">
    <property type="entry name" value="XdhC_C"/>
    <property type="match status" value="1"/>
</dbReference>
<dbReference type="Pfam" id="PF02625">
    <property type="entry name" value="XdhC_CoxI"/>
    <property type="match status" value="1"/>
</dbReference>
<dbReference type="InterPro" id="IPR027051">
    <property type="entry name" value="XdhC_Rossmann_dom"/>
</dbReference>
<keyword evidence="4" id="KW-1185">Reference proteome</keyword>
<dbReference type="PANTHER" id="PTHR30388">
    <property type="entry name" value="ALDEHYDE OXIDOREDUCTASE MOLYBDENUM COFACTOR ASSEMBLY PROTEIN"/>
    <property type="match status" value="1"/>
</dbReference>
<evidence type="ECO:0000313" key="4">
    <source>
        <dbReference type="Proteomes" id="UP000244880"/>
    </source>
</evidence>
<accession>A0A2R8BGQ8</accession>
<dbReference type="RefSeq" id="WP_108829277.1">
    <property type="nucleotide sequence ID" value="NZ_OMOR01000001.1"/>
</dbReference>
<proteinExistence type="predicted"/>
<dbReference type="InterPro" id="IPR014308">
    <property type="entry name" value="Xanthine_DH_XdhC"/>
</dbReference>
<name>A0A2R8BGQ8_9RHOB</name>
<dbReference type="Proteomes" id="UP000244880">
    <property type="component" value="Unassembled WGS sequence"/>
</dbReference>
<evidence type="ECO:0008006" key="5">
    <source>
        <dbReference type="Google" id="ProtNLM"/>
    </source>
</evidence>
<protein>
    <recommendedName>
        <fullName evidence="5">XdhC Rossmann domain-containing protein</fullName>
    </recommendedName>
</protein>
<reference evidence="3 4" key="1">
    <citation type="submission" date="2018-03" db="EMBL/GenBank/DDBJ databases">
        <authorList>
            <person name="Keele B.F."/>
        </authorList>
    </citation>
    <scope>NUCLEOTIDE SEQUENCE [LARGE SCALE GENOMIC DNA]</scope>
    <source>
        <strain evidence="3 4">CECT 8599</strain>
    </source>
</reference>
<feature type="domain" description="XdhC Rossmann" evidence="2">
    <location>
        <begin position="107"/>
        <end position="239"/>
    </location>
</feature>
<dbReference type="InterPro" id="IPR003777">
    <property type="entry name" value="XdhC_CoxI"/>
</dbReference>
<dbReference type="NCBIfam" id="TIGR02964">
    <property type="entry name" value="xanthine_xdhC"/>
    <property type="match status" value="1"/>
</dbReference>
<gene>
    <name evidence="3" type="ORF">ASD8599_03063</name>
</gene>
<dbReference type="OrthoDB" id="61481at2"/>
<evidence type="ECO:0000313" key="3">
    <source>
        <dbReference type="EMBL" id="SPH22319.1"/>
    </source>
</evidence>
<dbReference type="Gene3D" id="3.40.50.720">
    <property type="entry name" value="NAD(P)-binding Rossmann-like Domain"/>
    <property type="match status" value="1"/>
</dbReference>
<dbReference type="AlphaFoldDB" id="A0A2R8BGQ8"/>
<feature type="domain" description="XdhC- CoxI" evidence="1">
    <location>
        <begin position="6"/>
        <end position="55"/>
    </location>
</feature>
<sequence length="255" mass="27209">MTTIYVRIEATKGSAPRDAGTVMGVTATDTVGTIGGGALEFASIASARRMLHDGSFEARETIPLGPRLGQCCGGAVTLHYTRTPTPIDVTQDTPPLCAMRTTFKPPLWVWGAGHVGRSVVRTAVATQAFDITWVDKDIGRFPASGFKAAQQVPAHDMPRLAAHAPQDAMHLILTYSHDIDLALCAALSTRGFAYCGLIGSKTKWARFRKKLQAANVDPDGITCPIGDKNLGKHPDLIAYGTVKALLTQLRLEATA</sequence>
<evidence type="ECO:0000259" key="2">
    <source>
        <dbReference type="Pfam" id="PF13478"/>
    </source>
</evidence>
<evidence type="ECO:0000259" key="1">
    <source>
        <dbReference type="Pfam" id="PF02625"/>
    </source>
</evidence>